<protein>
    <submittedName>
        <fullName evidence="11">ABC transporter</fullName>
    </submittedName>
</protein>
<sequence length="1378" mass="151117">MVGIEAALLHAATTIIATAFSTAFIARAHLLLEGSPIRKSPRGEGWLKLAIAIALFMVHNSLVSLTMSGWAASALLLVLLVEQYRGSGPSDVATLYYFASIITDAVFLRNLVDDPLASGPHRIVLVRCLGHACLLALELLTKSPAYEKDGQPLSPEERHGIISRAVFAWVNPVLARGYTRILSEQDMPVLSRDMTPKRYRGLMIHWWSQRDKADTKYPLHRALFWAVRKPFLAAILPRTLLIVFRYCQPSLMKETIRYVAAYPEDAEDDRSFRLVLAAVVIYVGLAISTAAYQHRINRLKLATRSALVGLIHTKTMILPSLASDNGETTTLMSTYAESLDGIGEMAHETWAQVVEVVIGIVLLVGQVGWIWPLPLFLIYLCSHVSRFVARNLQPGQTAWNLATQNRIAATSSMLGAIKTVKMLGMQSSLYKRIETLRAKELSIASRLRWVMVYYNASANALGIFSPAITLALYAVLSAAHGNRLDTETAFTTMAILSMVTHPANMVMTIVPRAVAALAGFGRIQEFMLRPSLPQPREILPEAPADTILHTLGNLEPGENNVAVRLCNVTIGANPPLLSGINTEVPAGALTIISGPTGSGKSTLIRAILGEVVPVEGTVNVSTSRAAYCAQRPWLPNGTIKEAIYGFTDLENANNQDHEAWYGVVTKACCLTQDFDSLIDEDQTQIGSRGLNLSGGQRQRVTLARALFAKCDIFIVDDVLSGLDGDTEQAVFDNIFGAKGLLRQSKTTIILVTNSAQYFQSADHVVVLGNGGIIDQGPWGNLHITLSLIAKFSSDHQAREKNDTALSESFKKLSTQVRAKDEIKADLSRQSGDPALYGLYLKFVGWTNVRRVVACTATYAFFITIPQYWLQMWTESGGASTTFYASGYLFIAFMAWASTSMQMWSVLIQLAPRSGSLIHKRLLDIITGAPLAYFSQTDNGSILNRFSQDIQVIDKQLPGAFQTIVTQIFKLLVQVIFLCLAEKWLALSLPTCAVVVYVVQKLYLRTSRQLRYLELESRAGVFSSFLESVEGLETIRAFGWSTAVCHENIACVDKSQRPEFLLLCLQRWLGVVLDLMAAGVATTAVAMAVFFRESVTGAQVGIALNVMLVANSTLLKLVESWTALETSLGAVARLKALEKTVPSEKGRRQKLIIFGRTGSGKSTLLLTLLRLLELQSGTIELDGVDIKQVSLDLLRQRCFVTLSQNPLLLQNETVRFNLDPDGMASGDTIVSALEMTGLWPHFRAAAAIYNKKPKPLSTDIRRIGVAEQDALLDRQLAQFPEMSVGQTQLFALSRALIKAATLLQRLGARPVVLLDEATSSLDTATESAIYRIIDEELTAQGHTVIIVAHRLGVLQEHTRTGRDTVVSMADGRLVSVDML</sequence>
<dbReference type="InterPro" id="IPR003593">
    <property type="entry name" value="AAA+_ATPase"/>
</dbReference>
<feature type="transmembrane region" description="Helical" evidence="8">
    <location>
        <begin position="889"/>
        <end position="910"/>
    </location>
</feature>
<feature type="transmembrane region" description="Helical" evidence="8">
    <location>
        <begin position="271"/>
        <end position="292"/>
    </location>
</feature>
<evidence type="ECO:0000256" key="2">
    <source>
        <dbReference type="ARBA" id="ARBA00022448"/>
    </source>
</evidence>
<organism evidence="11 12">
    <name type="scientific">Apiospora marii</name>
    <dbReference type="NCBI Taxonomy" id="335849"/>
    <lineage>
        <taxon>Eukaryota</taxon>
        <taxon>Fungi</taxon>
        <taxon>Dikarya</taxon>
        <taxon>Ascomycota</taxon>
        <taxon>Pezizomycotina</taxon>
        <taxon>Sordariomycetes</taxon>
        <taxon>Xylariomycetidae</taxon>
        <taxon>Amphisphaeriales</taxon>
        <taxon>Apiosporaceae</taxon>
        <taxon>Apiospora</taxon>
    </lineage>
</organism>
<accession>A0ABR1R9R9</accession>
<comment type="caution">
    <text evidence="11">The sequence shown here is derived from an EMBL/GenBank/DDBJ whole genome shotgun (WGS) entry which is preliminary data.</text>
</comment>
<dbReference type="InterPro" id="IPR027417">
    <property type="entry name" value="P-loop_NTPase"/>
</dbReference>
<evidence type="ECO:0000259" key="10">
    <source>
        <dbReference type="PROSITE" id="PS50929"/>
    </source>
</evidence>
<dbReference type="Proteomes" id="UP001396898">
    <property type="component" value="Unassembled WGS sequence"/>
</dbReference>
<proteinExistence type="predicted"/>
<dbReference type="Pfam" id="PF00664">
    <property type="entry name" value="ABC_membrane"/>
    <property type="match status" value="2"/>
</dbReference>
<dbReference type="Gene3D" id="3.40.50.300">
    <property type="entry name" value="P-loop containing nucleotide triphosphate hydrolases"/>
    <property type="match status" value="2"/>
</dbReference>
<dbReference type="InterPro" id="IPR036640">
    <property type="entry name" value="ABC1_TM_sf"/>
</dbReference>
<dbReference type="InterPro" id="IPR011527">
    <property type="entry name" value="ABC1_TM_dom"/>
</dbReference>
<reference evidence="11 12" key="1">
    <citation type="submission" date="2023-01" db="EMBL/GenBank/DDBJ databases">
        <title>Analysis of 21 Apiospora genomes using comparative genomics revels a genus with tremendous synthesis potential of carbohydrate active enzymes and secondary metabolites.</title>
        <authorList>
            <person name="Sorensen T."/>
        </authorList>
    </citation>
    <scope>NUCLEOTIDE SEQUENCE [LARGE SCALE GENOMIC DNA]</scope>
    <source>
        <strain evidence="11 12">CBS 20057</strain>
    </source>
</reference>
<evidence type="ECO:0000259" key="9">
    <source>
        <dbReference type="PROSITE" id="PS50893"/>
    </source>
</evidence>
<feature type="transmembrane region" description="Helical" evidence="8">
    <location>
        <begin position="49"/>
        <end position="81"/>
    </location>
</feature>
<feature type="transmembrane region" description="Helical" evidence="8">
    <location>
        <begin position="1067"/>
        <end position="1090"/>
    </location>
</feature>
<dbReference type="EMBL" id="JAQQWI010000017">
    <property type="protein sequence ID" value="KAK8006062.1"/>
    <property type="molecule type" value="Genomic_DNA"/>
</dbReference>
<dbReference type="Gene3D" id="1.20.1560.10">
    <property type="entry name" value="ABC transporter type 1, transmembrane domain"/>
    <property type="match status" value="2"/>
</dbReference>
<keyword evidence="12" id="KW-1185">Reference proteome</keyword>
<evidence type="ECO:0000256" key="3">
    <source>
        <dbReference type="ARBA" id="ARBA00022692"/>
    </source>
</evidence>
<name>A0ABR1R9R9_9PEZI</name>
<dbReference type="CDD" id="cd18579">
    <property type="entry name" value="ABC_6TM_ABCC_D1"/>
    <property type="match status" value="1"/>
</dbReference>
<dbReference type="InterPro" id="IPR044746">
    <property type="entry name" value="ABCC_6TM_D1"/>
</dbReference>
<dbReference type="PROSITE" id="PS50893">
    <property type="entry name" value="ABC_TRANSPORTER_2"/>
    <property type="match status" value="2"/>
</dbReference>
<keyword evidence="2" id="KW-0813">Transport</keyword>
<feature type="domain" description="ABC transmembrane type-1" evidence="10">
    <location>
        <begin position="248"/>
        <end position="515"/>
    </location>
</feature>
<evidence type="ECO:0000256" key="6">
    <source>
        <dbReference type="ARBA" id="ARBA00022989"/>
    </source>
</evidence>
<feature type="domain" description="ABC transporter" evidence="9">
    <location>
        <begin position="1114"/>
        <end position="1375"/>
    </location>
</feature>
<feature type="transmembrane region" description="Helical" evidence="8">
    <location>
        <begin position="851"/>
        <end position="869"/>
    </location>
</feature>
<keyword evidence="3 8" id="KW-0812">Transmembrane</keyword>
<evidence type="ECO:0000256" key="8">
    <source>
        <dbReference type="SAM" id="Phobius"/>
    </source>
</evidence>
<evidence type="ECO:0000256" key="7">
    <source>
        <dbReference type="ARBA" id="ARBA00023136"/>
    </source>
</evidence>
<feature type="domain" description="ABC transmembrane type-1" evidence="10">
    <location>
        <begin position="852"/>
        <end position="1125"/>
    </location>
</feature>
<evidence type="ECO:0000313" key="12">
    <source>
        <dbReference type="Proteomes" id="UP001396898"/>
    </source>
</evidence>
<dbReference type="InterPro" id="IPR044726">
    <property type="entry name" value="ABCC_6TM_D2"/>
</dbReference>
<dbReference type="SUPFAM" id="SSF52540">
    <property type="entry name" value="P-loop containing nucleoside triphosphate hydrolases"/>
    <property type="match status" value="2"/>
</dbReference>
<keyword evidence="7 8" id="KW-0472">Membrane</keyword>
<feature type="transmembrane region" description="Helical" evidence="8">
    <location>
        <begin position="452"/>
        <end position="475"/>
    </location>
</feature>
<dbReference type="PROSITE" id="PS50929">
    <property type="entry name" value="ABC_TM1F"/>
    <property type="match status" value="2"/>
</dbReference>
<dbReference type="InterPro" id="IPR017871">
    <property type="entry name" value="ABC_transporter-like_CS"/>
</dbReference>
<dbReference type="InterPro" id="IPR050173">
    <property type="entry name" value="ABC_transporter_C-like"/>
</dbReference>
<feature type="domain" description="ABC transporter" evidence="9">
    <location>
        <begin position="563"/>
        <end position="794"/>
    </location>
</feature>
<evidence type="ECO:0000313" key="11">
    <source>
        <dbReference type="EMBL" id="KAK8006062.1"/>
    </source>
</evidence>
<dbReference type="PROSITE" id="PS00211">
    <property type="entry name" value="ABC_TRANSPORTER_1"/>
    <property type="match status" value="1"/>
</dbReference>
<feature type="transmembrane region" description="Helical" evidence="8">
    <location>
        <begin position="495"/>
        <end position="520"/>
    </location>
</feature>
<dbReference type="InterPro" id="IPR003439">
    <property type="entry name" value="ABC_transporter-like_ATP-bd"/>
</dbReference>
<keyword evidence="6 8" id="KW-1133">Transmembrane helix</keyword>
<keyword evidence="5" id="KW-0067">ATP-binding</keyword>
<feature type="transmembrane region" description="Helical" evidence="8">
    <location>
        <begin position="6"/>
        <end position="28"/>
    </location>
</feature>
<dbReference type="PANTHER" id="PTHR24223:SF345">
    <property type="entry name" value="ABC MULTIDRUG TRANSPORTER (EUROFUNG)"/>
    <property type="match status" value="1"/>
</dbReference>
<feature type="transmembrane region" description="Helical" evidence="8">
    <location>
        <begin position="356"/>
        <end position="380"/>
    </location>
</feature>
<keyword evidence="4" id="KW-0547">Nucleotide-binding</keyword>
<evidence type="ECO:0000256" key="4">
    <source>
        <dbReference type="ARBA" id="ARBA00022741"/>
    </source>
</evidence>
<comment type="subcellular location">
    <subcellularLocation>
        <location evidence="1">Membrane</location>
        <topology evidence="1">Multi-pass membrane protein</topology>
    </subcellularLocation>
</comment>
<evidence type="ECO:0000256" key="1">
    <source>
        <dbReference type="ARBA" id="ARBA00004141"/>
    </source>
</evidence>
<evidence type="ECO:0000256" key="5">
    <source>
        <dbReference type="ARBA" id="ARBA00022840"/>
    </source>
</evidence>
<gene>
    <name evidence="11" type="ORF">PG991_012359</name>
</gene>
<dbReference type="Pfam" id="PF00005">
    <property type="entry name" value="ABC_tran"/>
    <property type="match status" value="2"/>
</dbReference>
<dbReference type="CDD" id="cd18580">
    <property type="entry name" value="ABC_6TM_ABCC_D2"/>
    <property type="match status" value="1"/>
</dbReference>
<dbReference type="SMART" id="SM00382">
    <property type="entry name" value="AAA"/>
    <property type="match status" value="2"/>
</dbReference>
<dbReference type="SUPFAM" id="SSF90123">
    <property type="entry name" value="ABC transporter transmembrane region"/>
    <property type="match status" value="2"/>
</dbReference>
<dbReference type="PANTHER" id="PTHR24223">
    <property type="entry name" value="ATP-BINDING CASSETTE SUB-FAMILY C"/>
    <property type="match status" value="1"/>
</dbReference>